<evidence type="ECO:0000256" key="3">
    <source>
        <dbReference type="ARBA" id="ARBA00022801"/>
    </source>
</evidence>
<dbReference type="RefSeq" id="WP_307346063.1">
    <property type="nucleotide sequence ID" value="NZ_JAUSVS010000001.1"/>
</dbReference>
<evidence type="ECO:0000256" key="5">
    <source>
        <dbReference type="SAM" id="MobiDB-lite"/>
    </source>
</evidence>
<comment type="cofactor">
    <cofactor evidence="1">
        <name>Mg(2+)</name>
        <dbReference type="ChEBI" id="CHEBI:18420"/>
    </cofactor>
</comment>
<comment type="caution">
    <text evidence="7">The sequence shown here is derived from an EMBL/GenBank/DDBJ whole genome shotgun (WGS) entry which is preliminary data.</text>
</comment>
<dbReference type="PANTHER" id="PTHR12629">
    <property type="entry name" value="DIPHOSPHOINOSITOL POLYPHOSPHATE PHOSPHOHYDROLASE"/>
    <property type="match status" value="1"/>
</dbReference>
<keyword evidence="4" id="KW-0460">Magnesium</keyword>
<keyword evidence="3" id="KW-0378">Hydrolase</keyword>
<proteinExistence type="predicted"/>
<evidence type="ECO:0000313" key="7">
    <source>
        <dbReference type="EMBL" id="MDQ0462969.1"/>
    </source>
</evidence>
<keyword evidence="8" id="KW-1185">Reference proteome</keyword>
<dbReference type="Gene3D" id="3.90.79.10">
    <property type="entry name" value="Nucleoside Triphosphate Pyrophosphohydrolase"/>
    <property type="match status" value="1"/>
</dbReference>
<dbReference type="CDD" id="cd04666">
    <property type="entry name" value="NUDIX_DIPP2_like_Nudt4"/>
    <property type="match status" value="1"/>
</dbReference>
<dbReference type="EMBL" id="JAUSVS010000001">
    <property type="protein sequence ID" value="MDQ0462969.1"/>
    <property type="molecule type" value="Genomic_DNA"/>
</dbReference>
<protein>
    <submittedName>
        <fullName evidence="7">8-oxo-dGTP pyrophosphatase MutT (NUDIX family)</fullName>
    </submittedName>
</protein>
<organism evidence="7 8">
    <name type="scientific">Caulobacter ginsengisoli</name>
    <dbReference type="NCBI Taxonomy" id="400775"/>
    <lineage>
        <taxon>Bacteria</taxon>
        <taxon>Pseudomonadati</taxon>
        <taxon>Pseudomonadota</taxon>
        <taxon>Alphaproteobacteria</taxon>
        <taxon>Caulobacterales</taxon>
        <taxon>Caulobacteraceae</taxon>
        <taxon>Caulobacter</taxon>
    </lineage>
</organism>
<dbReference type="InterPro" id="IPR047198">
    <property type="entry name" value="DDP-like_NUDIX"/>
</dbReference>
<dbReference type="InterPro" id="IPR015797">
    <property type="entry name" value="NUDIX_hydrolase-like_dom_sf"/>
</dbReference>
<gene>
    <name evidence="7" type="ORF">QO010_000717</name>
</gene>
<dbReference type="PANTHER" id="PTHR12629:SF0">
    <property type="entry name" value="DIPHOSPHOINOSITOL-POLYPHOSPHATE DIPHOSPHATASE"/>
    <property type="match status" value="1"/>
</dbReference>
<dbReference type="SUPFAM" id="SSF55811">
    <property type="entry name" value="Nudix"/>
    <property type="match status" value="1"/>
</dbReference>
<feature type="domain" description="Nudix hydrolase" evidence="6">
    <location>
        <begin position="34"/>
        <end position="164"/>
    </location>
</feature>
<dbReference type="PROSITE" id="PS51462">
    <property type="entry name" value="NUDIX"/>
    <property type="match status" value="1"/>
</dbReference>
<evidence type="ECO:0000256" key="1">
    <source>
        <dbReference type="ARBA" id="ARBA00001946"/>
    </source>
</evidence>
<sequence length="189" mass="20933">MAKAGFLTRLFSWIAPATDDARAAPAAEVQEDPASQYAALVWRRRKGQVEVLLVTSRETRRWIIPKGWPMKNRAPHEAAAREAFEEAGVEGKPVETPLGAFHYDKLLKNGETRHCAVDVFPMKVVKTLEKWPEKGQRERKWFSAQEAAGLVAEPELSEIVQAFGMANSKAKAANANGRPEGRPRAKSAS</sequence>
<dbReference type="Proteomes" id="UP001228905">
    <property type="component" value="Unassembled WGS sequence"/>
</dbReference>
<evidence type="ECO:0000313" key="8">
    <source>
        <dbReference type="Proteomes" id="UP001228905"/>
    </source>
</evidence>
<name>A0ABU0ILU0_9CAUL</name>
<feature type="region of interest" description="Disordered" evidence="5">
    <location>
        <begin position="169"/>
        <end position="189"/>
    </location>
</feature>
<evidence type="ECO:0000256" key="4">
    <source>
        <dbReference type="ARBA" id="ARBA00022842"/>
    </source>
</evidence>
<reference evidence="7 8" key="1">
    <citation type="submission" date="2023-07" db="EMBL/GenBank/DDBJ databases">
        <title>Genomic Encyclopedia of Type Strains, Phase IV (KMG-IV): sequencing the most valuable type-strain genomes for metagenomic binning, comparative biology and taxonomic classification.</title>
        <authorList>
            <person name="Goeker M."/>
        </authorList>
    </citation>
    <scope>NUCLEOTIDE SEQUENCE [LARGE SCALE GENOMIC DNA]</scope>
    <source>
        <strain evidence="7 8">DSM 18695</strain>
    </source>
</reference>
<keyword evidence="2" id="KW-0479">Metal-binding</keyword>
<evidence type="ECO:0000256" key="2">
    <source>
        <dbReference type="ARBA" id="ARBA00022723"/>
    </source>
</evidence>
<dbReference type="InterPro" id="IPR000086">
    <property type="entry name" value="NUDIX_hydrolase_dom"/>
</dbReference>
<accession>A0ABU0ILU0</accession>
<dbReference type="Pfam" id="PF00293">
    <property type="entry name" value="NUDIX"/>
    <property type="match status" value="1"/>
</dbReference>
<evidence type="ECO:0000259" key="6">
    <source>
        <dbReference type="PROSITE" id="PS51462"/>
    </source>
</evidence>